<evidence type="ECO:0000313" key="4">
    <source>
        <dbReference type="EMBL" id="AHG90021.1"/>
    </source>
</evidence>
<protein>
    <submittedName>
        <fullName evidence="4">Ig domain protein group 2 domain protein</fullName>
    </submittedName>
</protein>
<dbReference type="KEGG" id="gba:J421_2484"/>
<proteinExistence type="predicted"/>
<dbReference type="EMBL" id="CP007128">
    <property type="protein sequence ID" value="AHG90021.1"/>
    <property type="molecule type" value="Genomic_DNA"/>
</dbReference>
<dbReference type="PROSITE" id="PS51257">
    <property type="entry name" value="PROKAR_LIPOPROTEIN"/>
    <property type="match status" value="1"/>
</dbReference>
<dbReference type="AlphaFoldDB" id="W0RGW5"/>
<dbReference type="eggNOG" id="COG5492">
    <property type="taxonomic scope" value="Bacteria"/>
</dbReference>
<dbReference type="Gene3D" id="2.60.40.1080">
    <property type="match status" value="3"/>
</dbReference>
<sequence>MSPTLPRAPRGTWAAAASLLVLVGACDSPSTAPSDLVPQAPNRESGTGATVKWLGLSASTTRLVVGKSFRYVALALNPSGQQITPVPAFVWSSSRADVATIDSTGLARALKPGQVSIVVRQRNDTLGAQTGVVLNVVDAVAGNTVALKVSPTTAKVAVGGTTQLTPTPVDAQGKAITGRTFSYSALKTAIATVTSAGVVKGVANGTTTVKVSCDGLTVSVPVEVGTASTSSTTSSTSTSTTTTTTTSPTTTASTPTAPTGTSTSTPVVATVTVSPAKLTVQAGSSQLLVASTLAANGTAVAGTTVTWSSSAPNVATVASDGRVTGVAAGTANVVATAGTVKATVPVTVTAAALPMGTQVTLAVQRFDGGSGPVMVSNGIPLTRGMVTVANLAQVHVVVNGVEQRVYVRPLYGRHSDGSLRALFVQFDYNIPNAAPIAATLVVGGGSRTQPDLAARPAKQVPAAAALPTDATYLVSTRWTGVTYAAKSLTPMSLAPQYESDYARLEAADWSACGPKFDCGRTAGYDRAYILYQAWQRSGNPTYWYHATAAAADYLNGYVIPNGGPTAWWSQTEGVAVHYWATGDEMSRYQLRKMAEMLAWMVRPGFSAYIGGTYGDDRFRAKAMMAALDAAMLEISTQPADAANYYKSMGAANTYYASYLTPSTLGTWVTAVLGTQRKNGQFGGRYYSAGTWSADSGGQSNYMVGMLLSALIRYYDEVSPDSRIPAAVKKCIDDMWAREWEPSQLAFEYHSLRGTDEGATTPARPNPEPGLNGFMAYPFAWYARVAGGATYDARVDQILTGLAQSVSRNWWAASGKAFDEAFAHLFNTFAFRAGLH</sequence>
<dbReference type="STRING" id="861299.J421_2484"/>
<name>W0RGW5_9BACT</name>
<dbReference type="InterPro" id="IPR008964">
    <property type="entry name" value="Invasin/intimin_cell_adhesion"/>
</dbReference>
<feature type="domain" description="BIG2" evidence="3">
    <location>
        <begin position="143"/>
        <end position="223"/>
    </location>
</feature>
<feature type="chain" id="PRO_5004794096" evidence="2">
    <location>
        <begin position="33"/>
        <end position="835"/>
    </location>
</feature>
<dbReference type="InterPro" id="IPR003343">
    <property type="entry name" value="Big_2"/>
</dbReference>
<dbReference type="RefSeq" id="WP_104022563.1">
    <property type="nucleotide sequence ID" value="NZ_CP007128.1"/>
</dbReference>
<dbReference type="InParanoid" id="W0RGW5"/>
<feature type="domain" description="BIG2" evidence="3">
    <location>
        <begin position="50"/>
        <end position="136"/>
    </location>
</feature>
<dbReference type="SMART" id="SM00635">
    <property type="entry name" value="BID_2"/>
    <property type="match status" value="3"/>
</dbReference>
<dbReference type="eggNOG" id="COG3291">
    <property type="taxonomic scope" value="Bacteria"/>
</dbReference>
<dbReference type="Proteomes" id="UP000019151">
    <property type="component" value="Chromosome"/>
</dbReference>
<accession>W0RGW5</accession>
<dbReference type="SUPFAM" id="SSF49373">
    <property type="entry name" value="Invasin/intimin cell-adhesion fragments"/>
    <property type="match status" value="3"/>
</dbReference>
<organism evidence="4 5">
    <name type="scientific">Gemmatirosa kalamazoonensis</name>
    <dbReference type="NCBI Taxonomy" id="861299"/>
    <lineage>
        <taxon>Bacteria</taxon>
        <taxon>Pseudomonadati</taxon>
        <taxon>Gemmatimonadota</taxon>
        <taxon>Gemmatimonadia</taxon>
        <taxon>Gemmatimonadales</taxon>
        <taxon>Gemmatimonadaceae</taxon>
        <taxon>Gemmatirosa</taxon>
    </lineage>
</organism>
<evidence type="ECO:0000313" key="5">
    <source>
        <dbReference type="Proteomes" id="UP000019151"/>
    </source>
</evidence>
<evidence type="ECO:0000256" key="2">
    <source>
        <dbReference type="SAM" id="SignalP"/>
    </source>
</evidence>
<keyword evidence="2" id="KW-0732">Signal</keyword>
<evidence type="ECO:0000259" key="3">
    <source>
        <dbReference type="SMART" id="SM00635"/>
    </source>
</evidence>
<gene>
    <name evidence="4" type="ORF">J421_2484</name>
</gene>
<dbReference type="HOGENOM" id="CLU_017572_0_0_0"/>
<keyword evidence="5" id="KW-1185">Reference proteome</keyword>
<feature type="region of interest" description="Disordered" evidence="1">
    <location>
        <begin position="225"/>
        <end position="265"/>
    </location>
</feature>
<evidence type="ECO:0000256" key="1">
    <source>
        <dbReference type="SAM" id="MobiDB-lite"/>
    </source>
</evidence>
<feature type="signal peptide" evidence="2">
    <location>
        <begin position="1"/>
        <end position="32"/>
    </location>
</feature>
<reference evidence="4 5" key="1">
    <citation type="journal article" date="2014" name="Genome Announc.">
        <title>Genome Sequence and Methylome of Soil Bacterium Gemmatirosa kalamazoonensis KBS708T, a Member of the Rarely Cultivated Gemmatimonadetes Phylum.</title>
        <authorList>
            <person name="Debruyn J.M."/>
            <person name="Radosevich M."/>
            <person name="Wommack K.E."/>
            <person name="Polson S.W."/>
            <person name="Hauser L.J."/>
            <person name="Fawaz M.N."/>
            <person name="Korlach J."/>
            <person name="Tsai Y.C."/>
        </authorList>
    </citation>
    <scope>NUCLEOTIDE SEQUENCE [LARGE SCALE GENOMIC DNA]</scope>
    <source>
        <strain evidence="4 5">KBS708</strain>
    </source>
</reference>
<dbReference type="Pfam" id="PF02368">
    <property type="entry name" value="Big_2"/>
    <property type="match status" value="1"/>
</dbReference>
<feature type="domain" description="BIG2" evidence="3">
    <location>
        <begin position="267"/>
        <end position="347"/>
    </location>
</feature>